<accession>A0ABW7QD27</accession>
<dbReference type="Pfam" id="PF01757">
    <property type="entry name" value="Acyl_transf_3"/>
    <property type="match status" value="1"/>
</dbReference>
<dbReference type="Proteomes" id="UP001610861">
    <property type="component" value="Unassembled WGS sequence"/>
</dbReference>
<keyword evidence="4" id="KW-0808">Transferase</keyword>
<feature type="region of interest" description="Disordered" evidence="1">
    <location>
        <begin position="355"/>
        <end position="389"/>
    </location>
</feature>
<dbReference type="EC" id="2.3.-.-" evidence="4"/>
<dbReference type="PANTHER" id="PTHR23028">
    <property type="entry name" value="ACETYLTRANSFERASE"/>
    <property type="match status" value="1"/>
</dbReference>
<feature type="transmembrane region" description="Helical" evidence="2">
    <location>
        <begin position="262"/>
        <end position="280"/>
    </location>
</feature>
<feature type="transmembrane region" description="Helical" evidence="2">
    <location>
        <begin position="323"/>
        <end position="344"/>
    </location>
</feature>
<name>A0ABW7QD27_9MICO</name>
<keyword evidence="5" id="KW-1185">Reference proteome</keyword>
<feature type="transmembrane region" description="Helical" evidence="2">
    <location>
        <begin position="233"/>
        <end position="250"/>
    </location>
</feature>
<reference evidence="4 5" key="1">
    <citation type="submission" date="2024-09" db="EMBL/GenBank/DDBJ databases">
        <authorList>
            <person name="Pan X."/>
        </authorList>
    </citation>
    <scope>NUCLEOTIDE SEQUENCE [LARGE SCALE GENOMIC DNA]</scope>
    <source>
        <strain evidence="4 5">B2969</strain>
    </source>
</reference>
<evidence type="ECO:0000259" key="3">
    <source>
        <dbReference type="Pfam" id="PF01757"/>
    </source>
</evidence>
<dbReference type="GO" id="GO:0016746">
    <property type="term" value="F:acyltransferase activity"/>
    <property type="evidence" value="ECO:0007669"/>
    <property type="project" value="UniProtKB-KW"/>
</dbReference>
<feature type="domain" description="Acyltransferase 3" evidence="3">
    <location>
        <begin position="15"/>
        <end position="341"/>
    </location>
</feature>
<dbReference type="InterPro" id="IPR050879">
    <property type="entry name" value="Acyltransferase_3"/>
</dbReference>
<evidence type="ECO:0000256" key="2">
    <source>
        <dbReference type="SAM" id="Phobius"/>
    </source>
</evidence>
<keyword evidence="2" id="KW-0812">Transmembrane</keyword>
<dbReference type="EMBL" id="JBIQWL010000007">
    <property type="protein sequence ID" value="MFH8252112.1"/>
    <property type="molecule type" value="Genomic_DNA"/>
</dbReference>
<comment type="caution">
    <text evidence="4">The sequence shown here is derived from an EMBL/GenBank/DDBJ whole genome shotgun (WGS) entry which is preliminary data.</text>
</comment>
<feature type="transmembrane region" description="Helical" evidence="2">
    <location>
        <begin position="292"/>
        <end position="311"/>
    </location>
</feature>
<protein>
    <submittedName>
        <fullName evidence="4">Acyltransferase family protein</fullName>
        <ecNumber evidence="4">2.3.-.-</ecNumber>
    </submittedName>
</protein>
<feature type="transmembrane region" description="Helical" evidence="2">
    <location>
        <begin position="81"/>
        <end position="101"/>
    </location>
</feature>
<keyword evidence="2" id="KW-1133">Transmembrane helix</keyword>
<feature type="transmembrane region" description="Helical" evidence="2">
    <location>
        <begin position="108"/>
        <end position="127"/>
    </location>
</feature>
<keyword evidence="4" id="KW-0012">Acyltransferase</keyword>
<evidence type="ECO:0000313" key="5">
    <source>
        <dbReference type="Proteomes" id="UP001610861"/>
    </source>
</evidence>
<organism evidence="4 5">
    <name type="scientific">Microbacterium alkaliflavum</name>
    <dbReference type="NCBI Taxonomy" id="3248839"/>
    <lineage>
        <taxon>Bacteria</taxon>
        <taxon>Bacillati</taxon>
        <taxon>Actinomycetota</taxon>
        <taxon>Actinomycetes</taxon>
        <taxon>Micrococcales</taxon>
        <taxon>Microbacteriaceae</taxon>
        <taxon>Microbacterium</taxon>
    </lineage>
</organism>
<dbReference type="PANTHER" id="PTHR23028:SF53">
    <property type="entry name" value="ACYL_TRANSF_3 DOMAIN-CONTAINING PROTEIN"/>
    <property type="match status" value="1"/>
</dbReference>
<feature type="transmembrane region" description="Helical" evidence="2">
    <location>
        <begin position="208"/>
        <end position="226"/>
    </location>
</feature>
<gene>
    <name evidence="4" type="ORF">ACH3VR_17235</name>
</gene>
<feature type="transmembrane region" description="Helical" evidence="2">
    <location>
        <begin position="172"/>
        <end position="188"/>
    </location>
</feature>
<dbReference type="RefSeq" id="WP_397557558.1">
    <property type="nucleotide sequence ID" value="NZ_JBIQWL010000007.1"/>
</dbReference>
<sequence>MPHAGVVTAGRFEIPSLNGLRALAILLVVWGHSELPYRFIRESTGVTIFFFLSGYLITTLLRREYDRFDRVSVKDFYLRRLFRIVPPLYIVLAASVALSLAGVIANAMTGWGIFASFGFWANYYIIWFGRDGLPGGMNALWSLAVEEHFYLVFPLLYIVLRRFIRSRWGQGAVLVAICLAIMVWRTWLFTHGASVDRIYLATDTRADAILWGSVLAIVANPVYGEVRAPRRPWMLTPLLLAGAGVVYLISRTDNSIGMTFGYTVQSIALAAVFVPLILAPRSVIGRILNLKAVVWVGVISYSVYLIHRPALMIAEQYIPAPQAATAIIGIAVTVLLSWAMLVFVERPFGRLRRRANRAGETENQADDSAESPRRRRDGEEDGGAMPATS</sequence>
<keyword evidence="2" id="KW-0472">Membrane</keyword>
<proteinExistence type="predicted"/>
<dbReference type="InterPro" id="IPR002656">
    <property type="entry name" value="Acyl_transf_3_dom"/>
</dbReference>
<evidence type="ECO:0000313" key="4">
    <source>
        <dbReference type="EMBL" id="MFH8252112.1"/>
    </source>
</evidence>
<feature type="transmembrane region" description="Helical" evidence="2">
    <location>
        <begin position="43"/>
        <end position="61"/>
    </location>
</feature>
<evidence type="ECO:0000256" key="1">
    <source>
        <dbReference type="SAM" id="MobiDB-lite"/>
    </source>
</evidence>